<evidence type="ECO:0000313" key="4">
    <source>
        <dbReference type="EMBL" id="MBP2296929.1"/>
    </source>
</evidence>
<dbReference type="InterPro" id="IPR036724">
    <property type="entry name" value="Cobalamin-bd_sf"/>
</dbReference>
<keyword evidence="1" id="KW-0479">Metal-binding</keyword>
<evidence type="ECO:0000256" key="2">
    <source>
        <dbReference type="ARBA" id="ARBA00023285"/>
    </source>
</evidence>
<dbReference type="Gene3D" id="1.10.1240.10">
    <property type="entry name" value="Methionine synthase domain"/>
    <property type="match status" value="1"/>
</dbReference>
<evidence type="ECO:0000256" key="1">
    <source>
        <dbReference type="ARBA" id="ARBA00022723"/>
    </source>
</evidence>
<evidence type="ECO:0000259" key="3">
    <source>
        <dbReference type="PROSITE" id="PS51332"/>
    </source>
</evidence>
<dbReference type="PANTHER" id="PTHR45833:SF1">
    <property type="entry name" value="METHIONINE SYNTHASE"/>
    <property type="match status" value="1"/>
</dbReference>
<dbReference type="SUPFAM" id="SSF52242">
    <property type="entry name" value="Cobalamin (vitamin B12)-binding domain"/>
    <property type="match status" value="1"/>
</dbReference>
<dbReference type="InterPro" id="IPR006158">
    <property type="entry name" value="Cobalamin-bd"/>
</dbReference>
<dbReference type="CDD" id="cd02065">
    <property type="entry name" value="B12-binding_like"/>
    <property type="match status" value="1"/>
</dbReference>
<gene>
    <name evidence="4" type="ORF">J2851_006748</name>
</gene>
<evidence type="ECO:0000313" key="5">
    <source>
        <dbReference type="Proteomes" id="UP000781958"/>
    </source>
</evidence>
<organism evidence="4 5">
    <name type="scientific">Azospirillum rugosum</name>
    <dbReference type="NCBI Taxonomy" id="416170"/>
    <lineage>
        <taxon>Bacteria</taxon>
        <taxon>Pseudomonadati</taxon>
        <taxon>Pseudomonadota</taxon>
        <taxon>Alphaproteobacteria</taxon>
        <taxon>Rhodospirillales</taxon>
        <taxon>Azospirillaceae</taxon>
        <taxon>Azospirillum</taxon>
    </lineage>
</organism>
<keyword evidence="2" id="KW-0170">Cobalt</keyword>
<accession>A0ABS4SXE1</accession>
<feature type="domain" description="B12-binding" evidence="3">
    <location>
        <begin position="234"/>
        <end position="358"/>
    </location>
</feature>
<reference evidence="4 5" key="1">
    <citation type="submission" date="2021-03" db="EMBL/GenBank/DDBJ databases">
        <title>Genomic Encyclopedia of Type Strains, Phase III (KMG-III): the genomes of soil and plant-associated and newly described type strains.</title>
        <authorList>
            <person name="Whitman W."/>
        </authorList>
    </citation>
    <scope>NUCLEOTIDE SEQUENCE [LARGE SCALE GENOMIC DNA]</scope>
    <source>
        <strain evidence="4 5">IMMIB AFH-6</strain>
    </source>
</reference>
<dbReference type="EMBL" id="JAGINP010000037">
    <property type="protein sequence ID" value="MBP2296929.1"/>
    <property type="molecule type" value="Genomic_DNA"/>
</dbReference>
<dbReference type="Proteomes" id="UP000781958">
    <property type="component" value="Unassembled WGS sequence"/>
</dbReference>
<dbReference type="InterPro" id="IPR036594">
    <property type="entry name" value="Meth_synthase_dom"/>
</dbReference>
<dbReference type="RefSeq" id="WP_209772778.1">
    <property type="nucleotide sequence ID" value="NZ_JAGINP010000037.1"/>
</dbReference>
<dbReference type="Gene3D" id="3.40.50.280">
    <property type="entry name" value="Cobalamin-binding domain"/>
    <property type="match status" value="1"/>
</dbReference>
<dbReference type="Pfam" id="PF02607">
    <property type="entry name" value="B12-binding_2"/>
    <property type="match status" value="1"/>
</dbReference>
<dbReference type="PANTHER" id="PTHR45833">
    <property type="entry name" value="METHIONINE SYNTHASE"/>
    <property type="match status" value="1"/>
</dbReference>
<dbReference type="InterPro" id="IPR003759">
    <property type="entry name" value="Cbl-bd_cap"/>
</dbReference>
<protein>
    <submittedName>
        <fullName evidence="4">Methanogenic corrinoid protein MtbC1</fullName>
    </submittedName>
</protein>
<dbReference type="PROSITE" id="PS51332">
    <property type="entry name" value="B12_BINDING"/>
    <property type="match status" value="1"/>
</dbReference>
<sequence>MTTIEDREDAAERLEARSWWVIDATMTKLFRTRPIIPKALAEQVRASCTLDNTFHLAFLVNATAFDSPALFTGYTLWTRRVLASRGVQPADLAANLDCLTDAIAGLLPKPSAEAILPILAAARAALDDAPVLPDPDEPVGPDALDGLARRYFLSAMEGRTDQAIALVKRTFAQGLGLQEVCESIITPVQHEIGRLWELNRITVAEEHRCSAITQLAVAQLYPRIVTLRKQHRNGRSLVAASVGGDQHDLGLRLVCDRFGAAGWMTTYLGASVPMAGIVSMAAEARPDLLLLSVSMGMHLRSARTILRAIRAHPDTRDLPVLIGGQALAAAPGIADRLEGTAVAQDPASALDLANRLLP</sequence>
<keyword evidence="5" id="KW-1185">Reference proteome</keyword>
<dbReference type="InterPro" id="IPR050554">
    <property type="entry name" value="Met_Synthase/Corrinoid"/>
</dbReference>
<dbReference type="Pfam" id="PF02310">
    <property type="entry name" value="B12-binding"/>
    <property type="match status" value="1"/>
</dbReference>
<comment type="caution">
    <text evidence="4">The sequence shown here is derived from an EMBL/GenBank/DDBJ whole genome shotgun (WGS) entry which is preliminary data.</text>
</comment>
<name>A0ABS4SXE1_9PROT</name>
<proteinExistence type="predicted"/>